<dbReference type="InterPro" id="IPR052345">
    <property type="entry name" value="Rad_response_metalloprotease"/>
</dbReference>
<feature type="domain" description="HTH cro/C1-type" evidence="1">
    <location>
        <begin position="17"/>
        <end position="71"/>
    </location>
</feature>
<dbReference type="CDD" id="cd00093">
    <property type="entry name" value="HTH_XRE"/>
    <property type="match status" value="1"/>
</dbReference>
<proteinExistence type="predicted"/>
<dbReference type="SUPFAM" id="SSF47413">
    <property type="entry name" value="lambda repressor-like DNA-binding domains"/>
    <property type="match status" value="1"/>
</dbReference>
<dbReference type="EMBL" id="PFHR01000087">
    <property type="protein sequence ID" value="PIW97066.1"/>
    <property type="molecule type" value="Genomic_DNA"/>
</dbReference>
<dbReference type="PROSITE" id="PS50943">
    <property type="entry name" value="HTH_CROC1"/>
    <property type="match status" value="1"/>
</dbReference>
<dbReference type="AlphaFoldDB" id="A0A2M7INY9"/>
<evidence type="ECO:0000259" key="1">
    <source>
        <dbReference type="PROSITE" id="PS50943"/>
    </source>
</evidence>
<comment type="caution">
    <text evidence="2">The sequence shown here is derived from an EMBL/GenBank/DDBJ whole genome shotgun (WGS) entry which is preliminary data.</text>
</comment>
<sequence length="75" mass="8734">MKKSIHTKEHADFTERLRNARLESGMTQVQVAEKLKRPQSYISNIESGQQRVDVVELQTFAKMYGKDITYFVSKL</sequence>
<evidence type="ECO:0000313" key="2">
    <source>
        <dbReference type="EMBL" id="PIW97066.1"/>
    </source>
</evidence>
<gene>
    <name evidence="2" type="ORF">COZ82_01590</name>
</gene>
<dbReference type="InterPro" id="IPR010982">
    <property type="entry name" value="Lambda_DNA-bd_dom_sf"/>
</dbReference>
<dbReference type="Pfam" id="PF01381">
    <property type="entry name" value="HTH_3"/>
    <property type="match status" value="1"/>
</dbReference>
<dbReference type="InterPro" id="IPR001387">
    <property type="entry name" value="Cro/C1-type_HTH"/>
</dbReference>
<dbReference type="SMART" id="SM00530">
    <property type="entry name" value="HTH_XRE"/>
    <property type="match status" value="1"/>
</dbReference>
<dbReference type="PANTHER" id="PTHR43236">
    <property type="entry name" value="ANTITOXIN HIGA1"/>
    <property type="match status" value="1"/>
</dbReference>
<accession>A0A2M7INY9</accession>
<dbReference type="Proteomes" id="UP000230837">
    <property type="component" value="Unassembled WGS sequence"/>
</dbReference>
<dbReference type="Gene3D" id="1.10.260.40">
    <property type="entry name" value="lambda repressor-like DNA-binding domains"/>
    <property type="match status" value="1"/>
</dbReference>
<organism evidence="2 3">
    <name type="scientific">Candidatus Kaiserbacteria bacterium CG_4_8_14_3_um_filter_38_9</name>
    <dbReference type="NCBI Taxonomy" id="1974599"/>
    <lineage>
        <taxon>Bacteria</taxon>
        <taxon>Candidatus Kaiseribacteriota</taxon>
    </lineage>
</organism>
<protein>
    <recommendedName>
        <fullName evidence="1">HTH cro/C1-type domain-containing protein</fullName>
    </recommendedName>
</protein>
<name>A0A2M7INY9_9BACT</name>
<reference evidence="3" key="1">
    <citation type="submission" date="2017-09" db="EMBL/GenBank/DDBJ databases">
        <title>Depth-based differentiation of microbial function through sediment-hosted aquifers and enrichment of novel symbionts in the deep terrestrial subsurface.</title>
        <authorList>
            <person name="Probst A.J."/>
            <person name="Ladd B."/>
            <person name="Jarett J.K."/>
            <person name="Geller-Mcgrath D.E."/>
            <person name="Sieber C.M.K."/>
            <person name="Emerson J.B."/>
            <person name="Anantharaman K."/>
            <person name="Thomas B.C."/>
            <person name="Malmstrom R."/>
            <person name="Stieglmeier M."/>
            <person name="Klingl A."/>
            <person name="Woyke T."/>
            <person name="Ryan C.M."/>
            <person name="Banfield J.F."/>
        </authorList>
    </citation>
    <scope>NUCLEOTIDE SEQUENCE [LARGE SCALE GENOMIC DNA]</scope>
</reference>
<evidence type="ECO:0000313" key="3">
    <source>
        <dbReference type="Proteomes" id="UP000230837"/>
    </source>
</evidence>
<dbReference type="PANTHER" id="PTHR43236:SF1">
    <property type="entry name" value="BLL7220 PROTEIN"/>
    <property type="match status" value="1"/>
</dbReference>
<dbReference type="GO" id="GO:0003677">
    <property type="term" value="F:DNA binding"/>
    <property type="evidence" value="ECO:0007669"/>
    <property type="project" value="InterPro"/>
</dbReference>